<dbReference type="Proteomes" id="UP001500443">
    <property type="component" value="Unassembled WGS sequence"/>
</dbReference>
<feature type="region of interest" description="Disordered" evidence="1">
    <location>
        <begin position="33"/>
        <end position="59"/>
    </location>
</feature>
<evidence type="ECO:0000313" key="3">
    <source>
        <dbReference type="Proteomes" id="UP001500443"/>
    </source>
</evidence>
<feature type="compositionally biased region" description="Basic and acidic residues" evidence="1">
    <location>
        <begin position="33"/>
        <end position="44"/>
    </location>
</feature>
<accession>A0ABN2YH13</accession>
<name>A0ABN2YH13_9ACTN</name>
<organism evidence="2 3">
    <name type="scientific">Streptomyces synnematoformans</name>
    <dbReference type="NCBI Taxonomy" id="415721"/>
    <lineage>
        <taxon>Bacteria</taxon>
        <taxon>Bacillati</taxon>
        <taxon>Actinomycetota</taxon>
        <taxon>Actinomycetes</taxon>
        <taxon>Kitasatosporales</taxon>
        <taxon>Streptomycetaceae</taxon>
        <taxon>Streptomyces</taxon>
    </lineage>
</organism>
<sequence length="102" mass="10991">MPGSGCVRTHGEREYLNVDVDQGPRRPVRIVERIAQRDAGKAPRGDGASGTEETAEDVADRGRGLLIVDKLAEKWGANPLRGGTLAWARLTIPAAAAGFWER</sequence>
<reference evidence="2 3" key="1">
    <citation type="journal article" date="2019" name="Int. J. Syst. Evol. Microbiol.">
        <title>The Global Catalogue of Microorganisms (GCM) 10K type strain sequencing project: providing services to taxonomists for standard genome sequencing and annotation.</title>
        <authorList>
            <consortium name="The Broad Institute Genomics Platform"/>
            <consortium name="The Broad Institute Genome Sequencing Center for Infectious Disease"/>
            <person name="Wu L."/>
            <person name="Ma J."/>
        </authorList>
    </citation>
    <scope>NUCLEOTIDE SEQUENCE [LARGE SCALE GENOMIC DNA]</scope>
    <source>
        <strain evidence="2 3">JCM 15481</strain>
    </source>
</reference>
<keyword evidence="3" id="KW-1185">Reference proteome</keyword>
<proteinExistence type="predicted"/>
<evidence type="ECO:0008006" key="4">
    <source>
        <dbReference type="Google" id="ProtNLM"/>
    </source>
</evidence>
<protein>
    <recommendedName>
        <fullName evidence="4">ATP-binding protein</fullName>
    </recommendedName>
</protein>
<evidence type="ECO:0000313" key="2">
    <source>
        <dbReference type="EMBL" id="GAA2125950.1"/>
    </source>
</evidence>
<dbReference type="Gene3D" id="3.30.565.10">
    <property type="entry name" value="Histidine kinase-like ATPase, C-terminal domain"/>
    <property type="match status" value="1"/>
</dbReference>
<dbReference type="InterPro" id="IPR036890">
    <property type="entry name" value="HATPase_C_sf"/>
</dbReference>
<dbReference type="EMBL" id="BAAAPF010000092">
    <property type="protein sequence ID" value="GAA2125950.1"/>
    <property type="molecule type" value="Genomic_DNA"/>
</dbReference>
<evidence type="ECO:0000256" key="1">
    <source>
        <dbReference type="SAM" id="MobiDB-lite"/>
    </source>
</evidence>
<gene>
    <name evidence="2" type="ORF">GCM10009802_31620</name>
</gene>
<comment type="caution">
    <text evidence="2">The sequence shown here is derived from an EMBL/GenBank/DDBJ whole genome shotgun (WGS) entry which is preliminary data.</text>
</comment>